<evidence type="ECO:0000313" key="3">
    <source>
        <dbReference type="Proteomes" id="UP000070224"/>
    </source>
</evidence>
<dbReference type="RefSeq" id="WP_060935370.1">
    <property type="nucleotide sequence ID" value="NZ_KQ960443.1"/>
</dbReference>
<feature type="chain" id="PRO_5007462122" evidence="1">
    <location>
        <begin position="21"/>
        <end position="319"/>
    </location>
</feature>
<dbReference type="STRING" id="322095.HMPREF3185_01038"/>
<keyword evidence="1" id="KW-0732">Signal</keyword>
<name>A0A134B8K6_9PORP</name>
<dbReference type="InterPro" id="IPR022298">
    <property type="entry name" value="Conjug_transposon_TraN"/>
</dbReference>
<organism evidence="2 3">
    <name type="scientific">Porphyromonas somerae</name>
    <dbReference type="NCBI Taxonomy" id="322095"/>
    <lineage>
        <taxon>Bacteria</taxon>
        <taxon>Pseudomonadati</taxon>
        <taxon>Bacteroidota</taxon>
        <taxon>Bacteroidia</taxon>
        <taxon>Bacteroidales</taxon>
        <taxon>Porphyromonadaceae</taxon>
        <taxon>Porphyromonas</taxon>
    </lineage>
</organism>
<feature type="signal peptide" evidence="1">
    <location>
        <begin position="1"/>
        <end position="20"/>
    </location>
</feature>
<dbReference type="NCBIfam" id="TIGR03780">
    <property type="entry name" value="Bac_Flav_CT_N"/>
    <property type="match status" value="1"/>
</dbReference>
<protein>
    <submittedName>
        <fullName evidence="2">Conjugative transposon TraN protein</fullName>
    </submittedName>
</protein>
<proteinExistence type="predicted"/>
<keyword evidence="3" id="KW-1185">Reference proteome</keyword>
<evidence type="ECO:0000256" key="1">
    <source>
        <dbReference type="SAM" id="SignalP"/>
    </source>
</evidence>
<dbReference type="OrthoDB" id="1038500at2"/>
<dbReference type="AlphaFoldDB" id="A0A134B8K6"/>
<evidence type="ECO:0000313" key="2">
    <source>
        <dbReference type="EMBL" id="KXB76274.1"/>
    </source>
</evidence>
<gene>
    <name evidence="2" type="ORF">HMPREF3185_01038</name>
</gene>
<dbReference type="PATRIC" id="fig|322095.3.peg.1025"/>
<sequence>MKQWILSALLFGASMTTALAQTTTDSLRAQTGYRPLSTGDLYQGMSKTIPSGRVVLPYGLEVTFDKTSHLIFPSAIRYVDLGSNKLIAGKAEDAENVLRVKAAVRDFETETNMSVICEDGSFYAFNVKYAEEPEKLSVEMADFLSSTEGRLPSNRADIYFKELGSESPILVKLMMKTIHQNDQRTVKHIGVRQFGIRFLLRGLYAHNGLLYLHTRIDNETNLPYSVDFISFKVVDKKVARRTAIQEQVLQPLRAYHEVTRVRAEGYERTVFVLEQFTLSEDKQLEVRLYERGGGRTLAFYLDEEDLLLARKIDKLQLKW</sequence>
<accession>A0A134B8K6</accession>
<reference evidence="3" key="1">
    <citation type="submission" date="2016-01" db="EMBL/GenBank/DDBJ databases">
        <authorList>
            <person name="Mitreva M."/>
            <person name="Pepin K.H."/>
            <person name="Mihindukulasuriya K.A."/>
            <person name="Fulton R."/>
            <person name="Fronick C."/>
            <person name="O'Laughlin M."/>
            <person name="Miner T."/>
            <person name="Herter B."/>
            <person name="Rosa B.A."/>
            <person name="Cordes M."/>
            <person name="Tomlinson C."/>
            <person name="Wollam A."/>
            <person name="Palsikar V.B."/>
            <person name="Mardis E.R."/>
            <person name="Wilson R.K."/>
        </authorList>
    </citation>
    <scope>NUCLEOTIDE SEQUENCE [LARGE SCALE GENOMIC DNA]</scope>
    <source>
        <strain evidence="3">KA00683</strain>
    </source>
</reference>
<dbReference type="Proteomes" id="UP000070224">
    <property type="component" value="Unassembled WGS sequence"/>
</dbReference>
<dbReference type="EMBL" id="LSDK01000071">
    <property type="protein sequence ID" value="KXB76274.1"/>
    <property type="molecule type" value="Genomic_DNA"/>
</dbReference>
<comment type="caution">
    <text evidence="2">The sequence shown here is derived from an EMBL/GenBank/DDBJ whole genome shotgun (WGS) entry which is preliminary data.</text>
</comment>
<dbReference type="Pfam" id="PF13595">
    <property type="entry name" value="DUF4138"/>
    <property type="match status" value="1"/>
</dbReference>